<dbReference type="Gene3D" id="1.10.3720.10">
    <property type="entry name" value="MetI-like"/>
    <property type="match status" value="1"/>
</dbReference>
<dbReference type="InterPro" id="IPR000515">
    <property type="entry name" value="MetI-like"/>
</dbReference>
<feature type="region of interest" description="Disordered" evidence="8">
    <location>
        <begin position="1"/>
        <end position="49"/>
    </location>
</feature>
<evidence type="ECO:0000256" key="5">
    <source>
        <dbReference type="ARBA" id="ARBA00022989"/>
    </source>
</evidence>
<dbReference type="PANTHER" id="PTHR30151">
    <property type="entry name" value="ALKANE SULFONATE ABC TRANSPORTER-RELATED, MEMBRANE SUBUNIT"/>
    <property type="match status" value="1"/>
</dbReference>
<dbReference type="GO" id="GO:0055085">
    <property type="term" value="P:transmembrane transport"/>
    <property type="evidence" value="ECO:0007669"/>
    <property type="project" value="InterPro"/>
</dbReference>
<protein>
    <submittedName>
        <fullName evidence="10">Aliphatic sulfonates transport permease protein SsuC</fullName>
    </submittedName>
</protein>
<evidence type="ECO:0000256" key="7">
    <source>
        <dbReference type="RuleBase" id="RU363032"/>
    </source>
</evidence>
<dbReference type="GO" id="GO:0005886">
    <property type="term" value="C:plasma membrane"/>
    <property type="evidence" value="ECO:0007669"/>
    <property type="project" value="UniProtKB-SubCell"/>
</dbReference>
<evidence type="ECO:0000256" key="1">
    <source>
        <dbReference type="ARBA" id="ARBA00004651"/>
    </source>
</evidence>
<gene>
    <name evidence="10" type="primary">ssuC_2</name>
    <name evidence="10" type="ORF">LMG28138_04064</name>
</gene>
<dbReference type="Proteomes" id="UP000494115">
    <property type="component" value="Unassembled WGS sequence"/>
</dbReference>
<keyword evidence="11" id="KW-1185">Reference proteome</keyword>
<feature type="transmembrane region" description="Helical" evidence="7">
    <location>
        <begin position="179"/>
        <end position="195"/>
    </location>
</feature>
<feature type="compositionally biased region" description="Polar residues" evidence="8">
    <location>
        <begin position="20"/>
        <end position="34"/>
    </location>
</feature>
<keyword evidence="5 7" id="KW-1133">Transmembrane helix</keyword>
<keyword evidence="2 7" id="KW-0813">Transport</keyword>
<dbReference type="PANTHER" id="PTHR30151:SF0">
    <property type="entry name" value="ABC TRANSPORTER PERMEASE PROTEIN MJ0413-RELATED"/>
    <property type="match status" value="1"/>
</dbReference>
<feature type="compositionally biased region" description="Low complexity" evidence="8">
    <location>
        <begin position="1"/>
        <end position="19"/>
    </location>
</feature>
<dbReference type="SUPFAM" id="SSF161098">
    <property type="entry name" value="MetI-like"/>
    <property type="match status" value="1"/>
</dbReference>
<organism evidence="10 11">
    <name type="scientific">Pararobbsia alpina</name>
    <dbReference type="NCBI Taxonomy" id="621374"/>
    <lineage>
        <taxon>Bacteria</taxon>
        <taxon>Pseudomonadati</taxon>
        <taxon>Pseudomonadota</taxon>
        <taxon>Betaproteobacteria</taxon>
        <taxon>Burkholderiales</taxon>
        <taxon>Burkholderiaceae</taxon>
        <taxon>Pararobbsia</taxon>
    </lineage>
</organism>
<evidence type="ECO:0000256" key="4">
    <source>
        <dbReference type="ARBA" id="ARBA00022692"/>
    </source>
</evidence>
<feature type="transmembrane region" description="Helical" evidence="7">
    <location>
        <begin position="154"/>
        <end position="173"/>
    </location>
</feature>
<keyword evidence="3" id="KW-1003">Cell membrane</keyword>
<dbReference type="EMBL" id="CADIKM010000023">
    <property type="protein sequence ID" value="CAB3796361.1"/>
    <property type="molecule type" value="Genomic_DNA"/>
</dbReference>
<feature type="domain" description="ABC transmembrane type-1" evidence="9">
    <location>
        <begin position="113"/>
        <end position="297"/>
    </location>
</feature>
<dbReference type="Pfam" id="PF00528">
    <property type="entry name" value="BPD_transp_1"/>
    <property type="match status" value="1"/>
</dbReference>
<proteinExistence type="inferred from homology"/>
<feature type="transmembrane region" description="Helical" evidence="7">
    <location>
        <begin position="236"/>
        <end position="255"/>
    </location>
</feature>
<evidence type="ECO:0000256" key="6">
    <source>
        <dbReference type="ARBA" id="ARBA00023136"/>
    </source>
</evidence>
<dbReference type="PROSITE" id="PS50928">
    <property type="entry name" value="ABC_TM1"/>
    <property type="match status" value="1"/>
</dbReference>
<evidence type="ECO:0000256" key="8">
    <source>
        <dbReference type="SAM" id="MobiDB-lite"/>
    </source>
</evidence>
<dbReference type="CDD" id="cd06261">
    <property type="entry name" value="TM_PBP2"/>
    <property type="match status" value="1"/>
</dbReference>
<reference evidence="10 11" key="1">
    <citation type="submission" date="2020-04" db="EMBL/GenBank/DDBJ databases">
        <authorList>
            <person name="De Canck E."/>
        </authorList>
    </citation>
    <scope>NUCLEOTIDE SEQUENCE [LARGE SCALE GENOMIC DNA]</scope>
    <source>
        <strain evidence="10 11">LMG 28138</strain>
    </source>
</reference>
<keyword evidence="4 7" id="KW-0812">Transmembrane</keyword>
<dbReference type="InterPro" id="IPR035906">
    <property type="entry name" value="MetI-like_sf"/>
</dbReference>
<dbReference type="AlphaFoldDB" id="A0A6S7BX14"/>
<evidence type="ECO:0000256" key="3">
    <source>
        <dbReference type="ARBA" id="ARBA00022475"/>
    </source>
</evidence>
<accession>A0A6S7BX14</accession>
<sequence length="304" mass="33753">MSGPGSLELESPLEPLAAPTEQSSMQTDSHSTRLTVDPPSKRRHTRHPARPLRAALSRRAQVLAGVLSSVGLLVLWEITVRNGLIDSLYFPPPSVIALTLWKMLTQQGFLSDIGVSLYRVWAAFLLSAVMAIPLGILMSSYRLFGASIEPVIDFIRYLPVPALVPLSIIWLGVGEETKLFLLWLGTFFQLILLVADDVLKVPQEYLEVAATVGARPNQILRDVAFRSMLPSLVNNLRITLGWCWTYLIIAEIVAADNGIGFVIWSARRYMRTPEVMAGVVAIGLIGLLSDQLLRLVHRRAFRYL</sequence>
<comment type="subcellular location">
    <subcellularLocation>
        <location evidence="1 7">Cell membrane</location>
        <topology evidence="1 7">Multi-pass membrane protein</topology>
    </subcellularLocation>
</comment>
<name>A0A6S7BX14_9BURK</name>
<comment type="similarity">
    <text evidence="7">Belongs to the binding-protein-dependent transport system permease family.</text>
</comment>
<evidence type="ECO:0000313" key="10">
    <source>
        <dbReference type="EMBL" id="CAB3796361.1"/>
    </source>
</evidence>
<evidence type="ECO:0000313" key="11">
    <source>
        <dbReference type="Proteomes" id="UP000494115"/>
    </source>
</evidence>
<evidence type="ECO:0000259" key="9">
    <source>
        <dbReference type="PROSITE" id="PS50928"/>
    </source>
</evidence>
<feature type="transmembrane region" description="Helical" evidence="7">
    <location>
        <begin position="120"/>
        <end position="142"/>
    </location>
</feature>
<evidence type="ECO:0000256" key="2">
    <source>
        <dbReference type="ARBA" id="ARBA00022448"/>
    </source>
</evidence>
<dbReference type="RefSeq" id="WP_217478467.1">
    <property type="nucleotide sequence ID" value="NZ_CADIKM010000023.1"/>
</dbReference>
<keyword evidence="6 7" id="KW-0472">Membrane</keyword>